<reference evidence="2 3" key="1">
    <citation type="submission" date="2022-04" db="EMBL/GenBank/DDBJ databases">
        <title>Streptomyces sp. nov. LCR6-01 isolated from Lichen of Dirinaria sp.</title>
        <authorList>
            <person name="Kanchanasin P."/>
            <person name="Tanasupawat S."/>
            <person name="Phongsopitanun W."/>
        </authorList>
    </citation>
    <scope>NUCLEOTIDE SEQUENCE [LARGE SCALE GENOMIC DNA]</scope>
    <source>
        <strain evidence="2 3">LCR6-01</strain>
    </source>
</reference>
<gene>
    <name evidence="2" type="ORF">M1O15_07040</name>
</gene>
<dbReference type="EMBL" id="JALPTH010000005">
    <property type="protein sequence ID" value="MCK8677148.1"/>
    <property type="molecule type" value="Genomic_DNA"/>
</dbReference>
<dbReference type="CDD" id="cd00093">
    <property type="entry name" value="HTH_XRE"/>
    <property type="match status" value="1"/>
</dbReference>
<keyword evidence="3" id="KW-1185">Reference proteome</keyword>
<protein>
    <submittedName>
        <fullName evidence="2">Helix-turn-helix transcriptional regulator</fullName>
    </submittedName>
</protein>
<dbReference type="Pfam" id="PF19054">
    <property type="entry name" value="DUF5753"/>
    <property type="match status" value="1"/>
</dbReference>
<accession>A0ABT0I752</accession>
<dbReference type="InterPro" id="IPR043917">
    <property type="entry name" value="DUF5753"/>
</dbReference>
<sequence>MTEGDSRADLTPLQSFVADVQQVRIARKFTLKSLGVATGYSESYVCKVEKGVLIPSDKFAMGCDRAFGTGTLFTGQLRRALASDHPSWFAPYIQLELRAAEILDYSTMFIMGMLQTEEYARATLRAYHPRDGQAVLESRVAGRIRRYEVMERPSPPLLWVVLHEACLHTQVGGREVMAAQLERLVAEAAGPHVTLQVLPFAAGSPVTGAPFTVLTFKDGPSVVQSEGGPLGGRLSEDPKTVANAHQVYHRLRADALSPDASVARIKSMLKEYTE</sequence>
<evidence type="ECO:0000259" key="1">
    <source>
        <dbReference type="Pfam" id="PF19054"/>
    </source>
</evidence>
<comment type="caution">
    <text evidence="2">The sequence shown here is derived from an EMBL/GenBank/DDBJ whole genome shotgun (WGS) entry which is preliminary data.</text>
</comment>
<name>A0ABT0I752_9ACTN</name>
<evidence type="ECO:0000313" key="3">
    <source>
        <dbReference type="Proteomes" id="UP001522868"/>
    </source>
</evidence>
<dbReference type="Proteomes" id="UP001522868">
    <property type="component" value="Unassembled WGS sequence"/>
</dbReference>
<evidence type="ECO:0000313" key="2">
    <source>
        <dbReference type="EMBL" id="MCK8677148.1"/>
    </source>
</evidence>
<dbReference type="InterPro" id="IPR010982">
    <property type="entry name" value="Lambda_DNA-bd_dom_sf"/>
</dbReference>
<feature type="domain" description="DUF5753" evidence="1">
    <location>
        <begin position="90"/>
        <end position="266"/>
    </location>
</feature>
<dbReference type="InterPro" id="IPR001387">
    <property type="entry name" value="Cro/C1-type_HTH"/>
</dbReference>
<dbReference type="SUPFAM" id="SSF47413">
    <property type="entry name" value="lambda repressor-like DNA-binding domains"/>
    <property type="match status" value="1"/>
</dbReference>
<organism evidence="2 3">
    <name type="scientific">Streptomyces lichenis</name>
    <dbReference type="NCBI Taxonomy" id="2306967"/>
    <lineage>
        <taxon>Bacteria</taxon>
        <taxon>Bacillati</taxon>
        <taxon>Actinomycetota</taxon>
        <taxon>Actinomycetes</taxon>
        <taxon>Kitasatosporales</taxon>
        <taxon>Streptomycetaceae</taxon>
        <taxon>Streptomyces</taxon>
    </lineage>
</organism>
<proteinExistence type="predicted"/>